<feature type="transmembrane region" description="Helical" evidence="1">
    <location>
        <begin position="125"/>
        <end position="145"/>
    </location>
</feature>
<organism evidence="2 3">
    <name type="scientific">Spiroplasma floricola 23-6</name>
    <dbReference type="NCBI Taxonomy" id="1336749"/>
    <lineage>
        <taxon>Bacteria</taxon>
        <taxon>Bacillati</taxon>
        <taxon>Mycoplasmatota</taxon>
        <taxon>Mollicutes</taxon>
        <taxon>Entomoplasmatales</taxon>
        <taxon>Spiroplasmataceae</taxon>
        <taxon>Spiroplasma</taxon>
    </lineage>
</organism>
<feature type="transmembrane region" description="Helical" evidence="1">
    <location>
        <begin position="374"/>
        <end position="393"/>
    </location>
</feature>
<keyword evidence="3" id="KW-1185">Reference proteome</keyword>
<evidence type="ECO:0000313" key="3">
    <source>
        <dbReference type="Proteomes" id="UP000231823"/>
    </source>
</evidence>
<feature type="transmembrane region" description="Helical" evidence="1">
    <location>
        <begin position="33"/>
        <end position="52"/>
    </location>
</feature>
<dbReference type="InterPro" id="IPR036259">
    <property type="entry name" value="MFS_trans_sf"/>
</dbReference>
<feature type="transmembrane region" description="Helical" evidence="1">
    <location>
        <begin position="192"/>
        <end position="211"/>
    </location>
</feature>
<feature type="transmembrane region" description="Helical" evidence="1">
    <location>
        <begin position="312"/>
        <end position="331"/>
    </location>
</feature>
<dbReference type="EMBL" id="CP025057">
    <property type="protein sequence ID" value="AUB31359.1"/>
    <property type="molecule type" value="Genomic_DNA"/>
</dbReference>
<dbReference type="AlphaFoldDB" id="A0A2K8SD17"/>
<gene>
    <name evidence="2" type="ORF">SFLOR_v1c03020</name>
</gene>
<proteinExistence type="predicted"/>
<sequence>MQDWDLKILFPLLFIACIISMVFLCMKEKLQKGAFLWLVQIILFWIAAGFMGNQIKNQISSLNSISFIIASVFTTSFFLIILKPLATFSTGILKNRKIWIQISSLIMIILLFFICLFNLPVWALIIVSLLFSFCLASSTLFYLFLNEQSFYRIYILPSIWITFIFITFSTTFGIYLSNLNIVIGNSSNSSNISLLVILILMICSGFALSFLSKENKNMVQTFDQEILEDIPKKNNALFLIIYLLAFLLTITSAINNSLFIKLYIALNLKNLNFNNEGIRMWLRINDFAYLIPTIIASVISYKLLRKFFEQKYLVFLNMFVLFAIYTAMAFVQNPFIFIVLNIIAGICFNQIIYSLFSACLFWNYRAKRNPVTGFYGSAMFASYFIVDSVQSTLADLKVGVFKNFSNLDELLNSKFDFQTSLKEFDDISTIIMSISCVMILIAILIFYFMNNKIFADYSNYKIATQNLKILIKKRVITKTKTKLDIKSIEKGIIESNE</sequence>
<evidence type="ECO:0008006" key="4">
    <source>
        <dbReference type="Google" id="ProtNLM"/>
    </source>
</evidence>
<feature type="transmembrane region" description="Helical" evidence="1">
    <location>
        <begin position="280"/>
        <end position="300"/>
    </location>
</feature>
<accession>A0A2K8SD17</accession>
<feature type="transmembrane region" description="Helical" evidence="1">
    <location>
        <begin position="154"/>
        <end position="176"/>
    </location>
</feature>
<evidence type="ECO:0000313" key="2">
    <source>
        <dbReference type="EMBL" id="AUB31359.1"/>
    </source>
</evidence>
<keyword evidence="1" id="KW-1133">Transmembrane helix</keyword>
<dbReference type="KEGG" id="sfz:SFLOR_v1c03020"/>
<keyword evidence="1" id="KW-0812">Transmembrane</keyword>
<name>A0A2K8SD17_9MOLU</name>
<dbReference type="Gene3D" id="1.20.1250.20">
    <property type="entry name" value="MFS general substrate transporter like domains"/>
    <property type="match status" value="1"/>
</dbReference>
<reference evidence="2 3" key="1">
    <citation type="submission" date="2017-12" db="EMBL/GenBank/DDBJ databases">
        <title>Complete genome sequence of Spiroplasma floricola 23-6 (ATCC 29989).</title>
        <authorList>
            <person name="Tsai Y.-M."/>
            <person name="Wu P.-S."/>
            <person name="Lo W.-S."/>
            <person name="Kuo C.-H."/>
        </authorList>
    </citation>
    <scope>NUCLEOTIDE SEQUENCE [LARGE SCALE GENOMIC DNA]</scope>
    <source>
        <strain evidence="2 3">23-6</strain>
    </source>
</reference>
<dbReference type="SUPFAM" id="SSF103473">
    <property type="entry name" value="MFS general substrate transporter"/>
    <property type="match status" value="1"/>
</dbReference>
<feature type="transmembrane region" description="Helical" evidence="1">
    <location>
        <begin position="337"/>
        <end position="362"/>
    </location>
</feature>
<dbReference type="OrthoDB" id="387641at2"/>
<feature type="transmembrane region" description="Helical" evidence="1">
    <location>
        <begin position="64"/>
        <end position="86"/>
    </location>
</feature>
<dbReference type="RefSeq" id="WP_100916346.1">
    <property type="nucleotide sequence ID" value="NZ_CP025057.1"/>
</dbReference>
<feature type="transmembrane region" description="Helical" evidence="1">
    <location>
        <begin position="98"/>
        <end position="119"/>
    </location>
</feature>
<keyword evidence="1" id="KW-0472">Membrane</keyword>
<feature type="transmembrane region" description="Helical" evidence="1">
    <location>
        <begin position="236"/>
        <end position="260"/>
    </location>
</feature>
<dbReference type="Proteomes" id="UP000231823">
    <property type="component" value="Chromosome"/>
</dbReference>
<evidence type="ECO:0000256" key="1">
    <source>
        <dbReference type="SAM" id="Phobius"/>
    </source>
</evidence>
<protein>
    <recommendedName>
        <fullName evidence="4">MFS transporter</fullName>
    </recommendedName>
</protein>
<feature type="transmembrane region" description="Helical" evidence="1">
    <location>
        <begin position="427"/>
        <end position="449"/>
    </location>
</feature>
<feature type="transmembrane region" description="Helical" evidence="1">
    <location>
        <begin position="6"/>
        <end position="26"/>
    </location>
</feature>